<organism evidence="1 2">
    <name type="scientific">Culicoidibacter larvae</name>
    <dbReference type="NCBI Taxonomy" id="2579976"/>
    <lineage>
        <taxon>Bacteria</taxon>
        <taxon>Bacillati</taxon>
        <taxon>Bacillota</taxon>
        <taxon>Culicoidibacteria</taxon>
        <taxon>Culicoidibacterales</taxon>
        <taxon>Culicoidibacteraceae</taxon>
        <taxon>Culicoidibacter</taxon>
    </lineage>
</organism>
<accession>A0A5R8Q8V8</accession>
<evidence type="ECO:0000313" key="1">
    <source>
        <dbReference type="EMBL" id="TLG72152.1"/>
    </source>
</evidence>
<dbReference type="AlphaFoldDB" id="A0A5R8Q8V8"/>
<comment type="caution">
    <text evidence="1">The sequence shown here is derived from an EMBL/GenBank/DDBJ whole genome shotgun (WGS) entry which is preliminary data.</text>
</comment>
<reference evidence="1 2" key="1">
    <citation type="submission" date="2019-05" db="EMBL/GenBank/DDBJ databases">
        <title>Culicoidintestinum kansasii gen. nov., sp. nov. from the gastrointestinal tract of the biting midge, Culicoides sonorensis.</title>
        <authorList>
            <person name="Neupane S."/>
            <person name="Ghosh A."/>
            <person name="Gunther S."/>
            <person name="Martin K."/>
            <person name="Zurek L."/>
        </authorList>
    </citation>
    <scope>NUCLEOTIDE SEQUENCE [LARGE SCALE GENOMIC DNA]</scope>
    <source>
        <strain evidence="1 2">CS-1</strain>
    </source>
</reference>
<evidence type="ECO:0000313" key="2">
    <source>
        <dbReference type="Proteomes" id="UP000306912"/>
    </source>
</evidence>
<dbReference type="EMBL" id="VBWP01000009">
    <property type="protein sequence ID" value="TLG72152.1"/>
    <property type="molecule type" value="Genomic_DNA"/>
</dbReference>
<sequence>MGSIYNSLLAGKKVIEEDNAEFLFIVCTNGIYIGKKYIINEQQDYPNQEDLFGIQYNTLNARSDFSETILLTDVTMFVEGKQLYTPSVSLATGNIVSISVVTYEQSQLFKEPIFA</sequence>
<name>A0A5R8Q8V8_9FIRM</name>
<gene>
    <name evidence="1" type="ORF">FEZ08_10010</name>
</gene>
<dbReference type="RefSeq" id="WP_138191942.1">
    <property type="nucleotide sequence ID" value="NZ_VBWP01000009.1"/>
</dbReference>
<dbReference type="Proteomes" id="UP000306912">
    <property type="component" value="Unassembled WGS sequence"/>
</dbReference>
<keyword evidence="2" id="KW-1185">Reference proteome</keyword>
<protein>
    <submittedName>
        <fullName evidence="1">Uncharacterized protein</fullName>
    </submittedName>
</protein>
<proteinExistence type="predicted"/>
<dbReference type="InParanoid" id="A0A5R8Q8V8"/>